<dbReference type="EMBL" id="AEDS01000070">
    <property type="protein sequence ID" value="EFL57022.1"/>
    <property type="molecule type" value="Genomic_DNA"/>
</dbReference>
<evidence type="ECO:0000313" key="15">
    <source>
        <dbReference type="EMBL" id="EFL57022.1"/>
    </source>
</evidence>
<feature type="domain" description="TonB-dependent receptor plug" evidence="14">
    <location>
        <begin position="54"/>
        <end position="158"/>
    </location>
</feature>
<keyword evidence="8 15" id="KW-0675">Receptor</keyword>
<dbReference type="GO" id="GO:0015344">
    <property type="term" value="F:siderophore uptake transmembrane transporter activity"/>
    <property type="evidence" value="ECO:0007669"/>
    <property type="project" value="TreeGrafter"/>
</dbReference>
<dbReference type="Proteomes" id="UP000005942">
    <property type="component" value="Unassembled WGS sequence"/>
</dbReference>
<dbReference type="InterPro" id="IPR037066">
    <property type="entry name" value="Plug_dom_sf"/>
</dbReference>
<evidence type="ECO:0000256" key="11">
    <source>
        <dbReference type="RuleBase" id="RU003357"/>
    </source>
</evidence>
<dbReference type="InterPro" id="IPR012910">
    <property type="entry name" value="Plug_dom"/>
</dbReference>
<feature type="domain" description="TonB-dependent receptor-like beta-barrel" evidence="13">
    <location>
        <begin position="457"/>
        <end position="901"/>
    </location>
</feature>
<dbReference type="RefSeq" id="WP_005381884.1">
    <property type="nucleotide sequence ID" value="NZ_AEDS01000070.1"/>
</dbReference>
<dbReference type="GO" id="GO:0044718">
    <property type="term" value="P:siderophore transmembrane transport"/>
    <property type="evidence" value="ECO:0007669"/>
    <property type="project" value="TreeGrafter"/>
</dbReference>
<evidence type="ECO:0000256" key="10">
    <source>
        <dbReference type="PROSITE-ProRule" id="PRU01360"/>
    </source>
</evidence>
<accession>E1LEF2</accession>
<keyword evidence="6 11" id="KW-0798">TonB box</keyword>
<dbReference type="Pfam" id="PF00593">
    <property type="entry name" value="TonB_dep_Rec_b-barrel"/>
    <property type="match status" value="1"/>
</dbReference>
<dbReference type="InterPro" id="IPR039426">
    <property type="entry name" value="TonB-dep_rcpt-like"/>
</dbReference>
<dbReference type="PANTHER" id="PTHR30069">
    <property type="entry name" value="TONB-DEPENDENT OUTER MEMBRANE RECEPTOR"/>
    <property type="match status" value="1"/>
</dbReference>
<dbReference type="Pfam" id="PF07715">
    <property type="entry name" value="Plug"/>
    <property type="match status" value="1"/>
</dbReference>
<evidence type="ECO:0000256" key="4">
    <source>
        <dbReference type="ARBA" id="ARBA00022692"/>
    </source>
</evidence>
<name>E1LEF2_9FIRM</name>
<evidence type="ECO:0000256" key="7">
    <source>
        <dbReference type="ARBA" id="ARBA00023136"/>
    </source>
</evidence>
<evidence type="ECO:0000259" key="13">
    <source>
        <dbReference type="Pfam" id="PF00593"/>
    </source>
</evidence>
<dbReference type="InterPro" id="IPR036942">
    <property type="entry name" value="Beta-barrel_TonB_sf"/>
</dbReference>
<keyword evidence="7 10" id="KW-0472">Membrane</keyword>
<evidence type="ECO:0000313" key="16">
    <source>
        <dbReference type="Proteomes" id="UP000005942"/>
    </source>
</evidence>
<evidence type="ECO:0000256" key="12">
    <source>
        <dbReference type="SAM" id="SignalP"/>
    </source>
</evidence>
<dbReference type="SUPFAM" id="SSF56935">
    <property type="entry name" value="Porins"/>
    <property type="match status" value="1"/>
</dbReference>
<evidence type="ECO:0000256" key="3">
    <source>
        <dbReference type="ARBA" id="ARBA00022452"/>
    </source>
</evidence>
<dbReference type="PANTHER" id="PTHR30069:SF29">
    <property type="entry name" value="HEMOGLOBIN AND HEMOGLOBIN-HAPTOGLOBIN-BINDING PROTEIN 1-RELATED"/>
    <property type="match status" value="1"/>
</dbReference>
<keyword evidence="3 10" id="KW-1134">Transmembrane beta strand</keyword>
<feature type="chain" id="PRO_5003149047" evidence="12">
    <location>
        <begin position="30"/>
        <end position="1673"/>
    </location>
</feature>
<dbReference type="GO" id="GO:0009279">
    <property type="term" value="C:cell outer membrane"/>
    <property type="evidence" value="ECO:0007669"/>
    <property type="project" value="UniProtKB-SubCell"/>
</dbReference>
<evidence type="ECO:0000256" key="2">
    <source>
        <dbReference type="ARBA" id="ARBA00022448"/>
    </source>
</evidence>
<protein>
    <submittedName>
        <fullName evidence="15">TonB-dependent receptor plug domain protein</fullName>
    </submittedName>
</protein>
<reference evidence="15 16" key="1">
    <citation type="submission" date="2010-08" db="EMBL/GenBank/DDBJ databases">
        <authorList>
            <person name="Durkin A.S."/>
            <person name="Madupu R."/>
            <person name="Torralba M."/>
            <person name="Gillis M."/>
            <person name="Methe B."/>
            <person name="Sutton G."/>
            <person name="Nelson K.E."/>
        </authorList>
    </citation>
    <scope>NUCLEOTIDE SEQUENCE [LARGE SCALE GENOMIC DNA]</scope>
    <source>
        <strain evidence="15 16">ACS-134-V-Col7a</strain>
    </source>
</reference>
<comment type="similarity">
    <text evidence="10 11">Belongs to the TonB-dependent receptor family.</text>
</comment>
<keyword evidence="4 10" id="KW-0812">Transmembrane</keyword>
<keyword evidence="5 12" id="KW-0732">Signal</keyword>
<feature type="signal peptide" evidence="12">
    <location>
        <begin position="1"/>
        <end position="29"/>
    </location>
</feature>
<comment type="caution">
    <text evidence="15">The sequence shown here is derived from an EMBL/GenBank/DDBJ whole genome shotgun (WGS) entry which is preliminary data.</text>
</comment>
<evidence type="ECO:0000256" key="5">
    <source>
        <dbReference type="ARBA" id="ARBA00022729"/>
    </source>
</evidence>
<evidence type="ECO:0000256" key="6">
    <source>
        <dbReference type="ARBA" id="ARBA00023077"/>
    </source>
</evidence>
<comment type="subcellular location">
    <subcellularLocation>
        <location evidence="1 10">Cell outer membrane</location>
        <topology evidence="1 10">Multi-pass membrane protein</topology>
    </subcellularLocation>
</comment>
<dbReference type="Gene3D" id="2.170.130.10">
    <property type="entry name" value="TonB-dependent receptor, plug domain"/>
    <property type="match status" value="1"/>
</dbReference>
<gene>
    <name evidence="15" type="ORF">HMPREF9684_0110</name>
</gene>
<evidence type="ECO:0000256" key="8">
    <source>
        <dbReference type="ARBA" id="ARBA00023170"/>
    </source>
</evidence>
<organism evidence="15 16">
    <name type="scientific">Veillonella atypica ACS-134-V-Col7a</name>
    <dbReference type="NCBI Taxonomy" id="866778"/>
    <lineage>
        <taxon>Bacteria</taxon>
        <taxon>Bacillati</taxon>
        <taxon>Bacillota</taxon>
        <taxon>Negativicutes</taxon>
        <taxon>Veillonellales</taxon>
        <taxon>Veillonellaceae</taxon>
        <taxon>Veillonella</taxon>
    </lineage>
</organism>
<keyword evidence="2 10" id="KW-0813">Transport</keyword>
<dbReference type="Gene3D" id="2.40.170.20">
    <property type="entry name" value="TonB-dependent receptor, beta-barrel domain"/>
    <property type="match status" value="2"/>
</dbReference>
<evidence type="ECO:0000256" key="9">
    <source>
        <dbReference type="ARBA" id="ARBA00023237"/>
    </source>
</evidence>
<dbReference type="PROSITE" id="PS52016">
    <property type="entry name" value="TONB_DEPENDENT_REC_3"/>
    <property type="match status" value="1"/>
</dbReference>
<dbReference type="InterPro" id="IPR000531">
    <property type="entry name" value="Beta-barrel_TonB"/>
</dbReference>
<evidence type="ECO:0000256" key="1">
    <source>
        <dbReference type="ARBA" id="ARBA00004571"/>
    </source>
</evidence>
<sequence length="1673" mass="188359">MNRWSRTKRYLVLSSAVALWLNAPFVVWADNAAVTTDVVHVKGTWAEEQAKLESQQTTIITKKDIAKKQAKSVEDIVFSETGVSRTVDSMGRVGVSIRGADPRHTLILVDGQPVMGDLAKYQGAGDELQRLGTENVERIEIIQGAASAKYGSDAIGGVINVITNKPRSTPSVQFNAEGRRTMGDGDIVPYSNFFMRADSGSLGKFKMNIHGSKRDIMPIYASEARRASSMISDDDHGFLKNSLRYYGTNSNIGLAATYDINDKQSVALRVERYNENLERYVKRSTSYMEPQVHYKRDLDRNNLNLSYNGRNDKSSWKAELNYTRTKEDDVTLTSDYGNSTYEGKNTLNYVDNVDHRQWNLTLGGDTQINKKHFLSYGVGFVRETGEGSRLKNAPTTYKRHIDPWDYDKSLAVRNGVPSSTVYDHSFKKNEAGVEQWNKEKEWYNGDKNDASTLPEFTYEDYIRYLDTTGSDSSAVMGLVDGPTTENSLKNRNPEAYERYKRFAQRLLAENQAFIADYHANKEGRTDANGKYYPALHDAYLPSFYYGAVSDFDSTQLKLNGSYFKEEYLKRVNQQTAGRAEIKKQNFYIQDTWQVNKNTTLSPIVRLDHSDLFGSNLSFNLGMTHNVKGNPHRRLKANVGTSYTEPGMGELYYNWEMYGPNITFATIGGGEARLGWYWVGNPNLKPEKAMNFDLSLEGENKNTYGKVTVFHNNIRNYMSVYNTGYLMDFYPQYDESTSYGAAKFSHAPDMIYSFRNIGKAQITGLQFEVKQNLNKHWKARLGYTYLRALNKSDKDMPRELLDKPRHKVDIGVDFEDQASGWSGSLWGDYYIHMLDSNSLSGGGNYMVSYVDPDNSDRSIIRYNMNTKRSADMYEHKTYGIWNFMIQKKIDKDSRVYFGIDNIFNHRDDDRAMSARVYRIGLNMKFGLGSGESKSKLTKEQLMALPPAILEGFLSRPFDESKKKGVELVGDYRVRSDSHLGSNRPATKITPTSSISDAAAKNLGDPKEHGLEQRIRIGVDARLNDSTNVRVVGSASGQSGVDSSHVTEGSNGLNKQRLEELDVTHHSAKWDHSVGRISESMGVTGYWFNKEYDGVRSVWTNKNTQVRVGAGSFKHSTGITDSAYTHGIYTNFKRVPTVEEFIGIVGAADGSNQELVIPNAPNTINFYQQLKSLHDQEVALGSDVTTLKQNISDLESDIWSKEFLDGWTADQLAPLKANLANMQASLSDVEARVAKAQEPIRTAQFDVVRRMQDIVVQAYGADANKQTVLIQMPEIPVKIVYKDKYYDEDTEQWVPDEGTMNVNIAPGKLGLTKNDPLYEVKLSDTSVLADNGKTFLANWYDKNKDAINASYRARAEERAKLIFSKDATYSIEFDDSALDGLSDKIYKVNAVDVKDSGMTDVINVNGSAHYPMLIASYFNNITRMLEKADGNSRLPREALGKYTGAIIPTTGVVLQSDTIPPIDKAAYVQVKHMVTPRLGVAAWYLRSFGGSDYRFYTANGNHTEAHEFSNVANVFGIGAKYQLNRNASISFDYGQNRSDFGRFMNGNTHYEHEVGTSRFDMKGRDVGGTPHFWALRFDIGKADMEKAGSWEAFVDYKYFSHGSFFGGNGTEAVPDRYLDGIKSFTFGGGYVPAKNLLLQAYYTFDAKGINKRDTLYGAENFKLGNYTRFQMTYKF</sequence>
<evidence type="ECO:0000259" key="14">
    <source>
        <dbReference type="Pfam" id="PF07715"/>
    </source>
</evidence>
<proteinExistence type="inferred from homology"/>
<keyword evidence="9 10" id="KW-0998">Cell outer membrane</keyword>